<dbReference type="Gene3D" id="2.60.120.260">
    <property type="entry name" value="Galactose-binding domain-like"/>
    <property type="match status" value="1"/>
</dbReference>
<dbReference type="InterPro" id="IPR045619">
    <property type="entry name" value="DUF6443"/>
</dbReference>
<dbReference type="OrthoDB" id="2972467at2"/>
<dbReference type="InterPro" id="IPR015943">
    <property type="entry name" value="WD40/YVTN_repeat-like_dom_sf"/>
</dbReference>
<evidence type="ECO:0000259" key="1">
    <source>
        <dbReference type="Pfam" id="PF20041"/>
    </source>
</evidence>
<dbReference type="SUPFAM" id="SSF49785">
    <property type="entry name" value="Galactose-binding domain-like"/>
    <property type="match status" value="1"/>
</dbReference>
<dbReference type="Pfam" id="PF20041">
    <property type="entry name" value="DUF6443"/>
    <property type="match status" value="1"/>
</dbReference>
<dbReference type="InterPro" id="IPR008979">
    <property type="entry name" value="Galactose-bd-like_sf"/>
</dbReference>
<accession>A0A556MPG8</accession>
<dbReference type="NCBIfam" id="TIGR03696">
    <property type="entry name" value="Rhs_assc_core"/>
    <property type="match status" value="1"/>
</dbReference>
<keyword evidence="3" id="KW-1185">Reference proteome</keyword>
<dbReference type="InterPro" id="IPR022385">
    <property type="entry name" value="Rhs_assc_core"/>
</dbReference>
<name>A0A556MPG8_9FLAO</name>
<dbReference type="SUPFAM" id="SSF69322">
    <property type="entry name" value="Tricorn protease domain 2"/>
    <property type="match status" value="1"/>
</dbReference>
<evidence type="ECO:0000313" key="3">
    <source>
        <dbReference type="Proteomes" id="UP000316008"/>
    </source>
</evidence>
<proteinExistence type="predicted"/>
<dbReference type="SUPFAM" id="SSF110296">
    <property type="entry name" value="Oligoxyloglucan reducing end-specific cellobiohydrolase"/>
    <property type="match status" value="1"/>
</dbReference>
<comment type="caution">
    <text evidence="2">The sequence shown here is derived from an EMBL/GenBank/DDBJ whole genome shotgun (WGS) entry which is preliminary data.</text>
</comment>
<dbReference type="Proteomes" id="UP000316008">
    <property type="component" value="Unassembled WGS sequence"/>
</dbReference>
<feature type="domain" description="DUF6443" evidence="1">
    <location>
        <begin position="321"/>
        <end position="412"/>
    </location>
</feature>
<organism evidence="2 3">
    <name type="scientific">Fluviicola chungangensis</name>
    <dbReference type="NCBI Taxonomy" id="2597671"/>
    <lineage>
        <taxon>Bacteria</taxon>
        <taxon>Pseudomonadati</taxon>
        <taxon>Bacteroidota</taxon>
        <taxon>Flavobacteriia</taxon>
        <taxon>Flavobacteriales</taxon>
        <taxon>Crocinitomicaceae</taxon>
        <taxon>Fluviicola</taxon>
    </lineage>
</organism>
<dbReference type="EMBL" id="VLPL01000006">
    <property type="protein sequence ID" value="TSJ41861.1"/>
    <property type="molecule type" value="Genomic_DNA"/>
</dbReference>
<protein>
    <recommendedName>
        <fullName evidence="1">DUF6443 domain-containing protein</fullName>
    </recommendedName>
</protein>
<reference evidence="2 3" key="1">
    <citation type="submission" date="2019-07" db="EMBL/GenBank/DDBJ databases">
        <authorList>
            <person name="Huq M.A."/>
        </authorList>
    </citation>
    <scope>NUCLEOTIDE SEQUENCE [LARGE SCALE GENOMIC DNA]</scope>
    <source>
        <strain evidence="2 3">MAH-3</strain>
    </source>
</reference>
<sequence>MIPTYHMKALTSLFLLVFLVSFSAFGGRGDKTKSIHTPVGGSPVQLLTSTAKDTISLDPLGSGQQDYNVLDRVSFGVDLQYPEFVSSNQKVQVSMLVKQWDVNNNPLPDLHFKLNIDFNHADTAKSKILDSYEFTGAYRVFFQIDTIRVNGTLTNILPKNLFVQTDLFVERYTTLAATPVVTNEPVFLDIDCNLESDGIKLSWQPLTGAEEYQLEFVHVSNYGAQNTVLSASLLAYDFKHNSTRISTSNLSYELPLIFDRGWLVYRIRPVGVDITNPDHLIMGDWDISQTSGTIQSIGTTNKKEITAAEAHFKELNWQYSATYAEQGKRKEVISYFDGTLRNRQSVTKVNTEKNVIVGETLYDHQGRPAVQVLPTPVNVPTCGVNDGEPVIQYYDNFNRNMNGIPYSKTDFDVDNGGEGATCAANAAGMDTSSGASQYYSPNNPDQTLQQAYVPDAQGFPFTQIVYTPDNTGRVSSQSGVGPDFQIGTNKETRYLYSNPNQVELNRMFGSEVGYAEHYQKNMVIDPNGQVSVSYIDMAGRVVATALAGEQPANLEPLSLPEFDSISNNHIHADGSNQTIDYLSNKVTFSTSFTVSSPTLVGVNYQLITFPLADTCLDGICVDCIYELELSLKDECGIDLLSDTLQNQLIGSFTRDTLGNLVFLSSCPDSVIYSAQNSVNLPMGKYTLSKEIQVLEEAVQAYVNLVDSSDCILTYQDFLDAEMAQIDSSICAITCDNCLEELGTLQNFVSNGIGTAQEYYQRVEDCQELCKDKKTDCEIYLSTLKIDMSPGGQYAEYRNPSTGATDLSGPLSILNTSNILPQPSASWRLPILETPNGTLNIYADENGIRSRIVVEEDPLNPGAYLPAPVNNNMVQYDATLNHYYIYPEQLNSVLDFVDLFELSWANSLVKYHPEYCYYESCISYEDKHALTDAFSSASFDNLLYNTNSFAAAQANGFIDSQGEPTFWFAPTGNNPLDSLKPWDPFVFYHGDFETPTCDGYWLDFMQKFGQYEFVSGEWHSMPEIAAYTARCGSNLPSLPDVDCYNFGQLYNGVTDTAVLNMEWSILKALYMSTKQEYQQALATCKAIRNCDSYNACIGDEGYVPHPLFGFFPTGPSSYYFPFWDQGQPCSVFSYILYRNKTKRFPNHDDAAQQDANSTSYNIYLQTGQCPTAFTLQYLLNELATSDHLTSGSYNLNLNTFLSGLFQASNSFYNPGNIPALTYEATVGTNTITADWKEGGTTFATLTLNKSASQNWADVTGVTNLFATGEHTFTAEATYFDTMSHVFSMTGSLTYFELDGCTFEQECSSNQLALDLTTAMNVLLLDGNFAPSSPVNLTNYASSFMGNTVNLTSIYIENASNTGSNLMLETTTSGALRIYDASVMNTDGLYLNFADLSGPFSSQGYFGTMTSTSDYSFEMEYVENGAAPVLLSGVMYQIHNGDTIGISAGECDLPTPANCQGPAFEVFEDLKVLLADELVNYNGTNTIDLYSSIYTTPEIVGAFPYGDTATTSIDADSVLTISSGNCDLVLTLNTSPYVQFDNISSVGNFELTGELDNQSGYTHFICVASFNTPSGLVYDTIHGSTCFTLKECKPCSDTASLGVSFLAQMGTVVESVEEFDQLTVGNNEISAFSYSSENSFTGMVEMMPMVGYDSVTCSEFYTNYLNAVTNFNENSNYPYDITPISQALFISKYCACVQTYNDLLDDLLTYHVPFANVNDFNAFVSIDNACNSCPEYYDYLEAVGTYNSTTATYLIQDTMSSGFFNAYGLCNCTAAFIDTLESIVANNISFATQGHFDNYSSIARMCSNDLINVTEDPCKTAYSEYLVCTRNFLTLQSTYTLVYFTYEVFDSLELCNCMNNYCAALDAVINGLVTFSSQTEFDNYILGKMNCIQRPPCTPQPTSGIFPEMPEVELENDCIAMQVTLATVNAQNAYNQYIDSVNSITRQKYLDHCLQTQEKLLTNYRDKQHHYMLYYYDLAGNLIKTVPPAGVELLDITSDTDPLNVQINNDRTQGLKTVFTTHRLETKYEYNSLNQLVAQSSPDMDPMTGFEQTLPNGLNSQLITRKIQMVTETNGYLVGEIGNRGYLYKTQDGGQSWSRVTNLVSADLKKMVMIDANYGVAVGEAGTILKTVDGGQNWDLVISWGTSGMIQTINDVAVLSSSSILFVGDNGLAAHCTNFTSATPAFTLLNSGLNGNDVLSVEVVSGSYFCTTYNPSEKLSRFYQFNGSSWVELSNASTLNFTDVDYYDTDKAYGSDLEGRIYANTDITNSSSRWVHRSSNLSDTINSIRFFDQNQGIALVEKDGKRQVYRTIDGAQNWAKLSDTTYEAMSISKDRNVIAAVGENKHLAIIFPYLSGQDHLVDVVAPNGAGNLTAVSVTKTTTGAVQLIVSNDQTIFYTQDATVAQPVWQQFSYSGIADPIIQLEAHWVSGSTIYGVAVTETGQAVRLRRVGTAYIEALSTLIASSGINKVSLGDQRFYLSNVSGTSCGSVALDATTTNTSIGNLPFSSTTIQARGTSLVAANATGNSCFVTLNGTGSLITSTIDYSNKVYADKLNVLVKDEAQNKLLAFGNDGLVYHWDAGTSTLKRILNRVNEHIYDAQVNASTVYFVGQNGLAKKGTLTSYTSMASTDLMMTTGNTVLQGLPTTDLNAVAVTPGQRIYIAGNNGTLLYSPAVSGVSGIPLSLINQGNMNLSCIAKKSSSENVLIGGEQGHVQQQFGAATLVNNNVFIPGITDVHFKDGSLGSIVAKNYVVRTTGNGGGSWEIGRPQGTQNPVATYKFVWTLSSGEALLFGNGSTLKANTNTGTTSVAFAATNILTVSKGTNPQNIYVVDGTTVKRIDLNSTFTQTTVNTVSSGVNALHVFGNGDYIVVGNAGLYQHYTAAGAPLTYPTGLSSANFRDIAFFDNLSGIIVGDNGTYYRNASPVITTNGFMSACTWQARNLTTTDPLSVALPPIYTIELASATTILVGGENPASASTAAYPYVRHIYDEGSRYTNHFYYDRLGRIVVSRNARQEADNLYSYTLYDELGRVYEAGEKQENPGAETNFRELFGTIVNGYFSPVTMDDTRLTDWISGTGTRSQVTRSYYDTTYITGLPSALTSNPVNMRLRIMHVTYEETYDADDQTFDHATHYNYDIHGNVKLLVHDNQKMAVTYPSLASQRFKQMEYSYDLLSGNVHRMSVQAGQADQWHHAYTYDADNRIRKVYTNTHEPLTKINRLTQNKENELSANADWQNDAQYYYYAHGPLARVEVGQNNLQGVDYYYNLQGWLKGVNSSVLEADENAGDRTDPGQDSDPDGVNAYFAKDVFGFGLHYYEGDYAAISGATPEAPVNASSHAGLNSSDLYNGNIRYMQTAITHPETHAQLPMLNAYKYDQLNRLKESRSYENGLSGGEWRPDSYTNSYYNEFSYDAMGNILFQKRHKRDGTRIEDLTYRYHLDNTTNKLVRNRLYHVNDSENASLDSTDIDDMGPFYPASAVIATSNNYRYDAEGRLVHDTQEEIERIVWRVDGKVKEIQRMSTSVKNHLRFDYDAMGHRVAKHEYTNAVPSILKKSTYYVLDAQGNQLSMYEHKVEASEVHYFLEERNLYGSSRLGTLKEQVDMMNPEPMPSYGQLGLRNYEFSNHLGNVLAVINDHIAPLDENSDGDVDGYRVAIDLVFDYSPFGVMLDGRSTEKIAPMYDTTYIENIDTVYLSNFTTGAWTQPFYDNWKAETNDVSLGITGATNRLRVESTDANDGVIRDFTTQAGHEYRVTFNVTDASTGAYFKAYSITGGVPTQILSQALTAGSTATTYSFVVTPNATGMRLKFHEGGVFTLDDIVITDTTLTDVHFTDLESPTYVAPVVDGWNYDPSVAIVYNASNADFIYPNASGLIYLTPFVATSGLHKVNFTANLLGTNPSRKAQLHVYSVNSSGQLTGLVATLGDITASGNYAFNLPTLTVGSKYTLVWTGIFDAAIKLTVCKLIVGSTTIYQGHFSSPVVIKPSWDGWTIDTQTQLLRRVTISSNNVLIAGVQRTYTGTTAGAVYRFRGDVNYVSYPSTGIPSTGSTQDSLIIYSVNSGGALTRLKAVRYNLLTGTVPVSLTFTAPVGSVSIQAVFKPGNAGLASGRVYVVDNLRLTRMTGTNLYTSNFVSGSIVSQNTDGWSANWATAYMNVLTGSPNKLRVAGETPVIQRNFPVSPNDDYELTYTQSENNSLTFTVEQSPNGTSGWTSLVNTTSMNGTQTKYFTPTEAFVRVRYSGSAAYSLANMKLVGIDVDTLYTLIARGSYRYAFNGMEKDDELKGAGNSYDFGARMHDPRLGRFFSLDPKASAYPFMSSYCYAANNPIYLSDKNGEGPIIGWKVHSMAKDDKTKTYTITYDITVTRDITLVNQSTLNLTVAQGLELAKSIAQQWANSDFSYSFAGKEAEVLDGLIRPQYGHIPKDYKLVFNVNVNFVAGKVSYLAQDDASKINDESTLIGIRDDLAASGEVNNPAGLADSKGAEACVVEASYISPRDVTTLDLNFKASNVSIHELLHLDGADDTYTKTSPGIGVMGSASRNFSLAPITKYELGMNLLIIARQAHNVLLQKPNMGNWNNWIVPITKPADYQKNKDAGGTIRYNVNESTNGESLQGL</sequence>
<gene>
    <name evidence="2" type="ORF">FO442_12270</name>
</gene>
<dbReference type="Gene3D" id="2.180.10.10">
    <property type="entry name" value="RHS repeat-associated core"/>
    <property type="match status" value="2"/>
</dbReference>
<evidence type="ECO:0000313" key="2">
    <source>
        <dbReference type="EMBL" id="TSJ41861.1"/>
    </source>
</evidence>
<dbReference type="Gene3D" id="2.130.10.10">
    <property type="entry name" value="YVTN repeat-like/Quinoprotein amine dehydrogenase"/>
    <property type="match status" value="1"/>
</dbReference>